<keyword evidence="3 10" id="KW-0716">Sensory transduction</keyword>
<keyword evidence="7 10" id="KW-0472">Membrane</keyword>
<feature type="transmembrane region" description="Helical" evidence="10">
    <location>
        <begin position="43"/>
        <end position="66"/>
    </location>
</feature>
<evidence type="ECO:0000256" key="2">
    <source>
        <dbReference type="ARBA" id="ARBA00022475"/>
    </source>
</evidence>
<evidence type="ECO:0000256" key="9">
    <source>
        <dbReference type="ARBA" id="ARBA00023224"/>
    </source>
</evidence>
<feature type="transmembrane region" description="Helical" evidence="10">
    <location>
        <begin position="272"/>
        <end position="294"/>
    </location>
</feature>
<comment type="subcellular location">
    <subcellularLocation>
        <location evidence="1 10">Cell membrane</location>
        <topology evidence="1 10">Multi-pass membrane protein</topology>
    </subcellularLocation>
</comment>
<evidence type="ECO:0000256" key="4">
    <source>
        <dbReference type="ARBA" id="ARBA00022692"/>
    </source>
</evidence>
<keyword evidence="9 10" id="KW-0807">Transducer</keyword>
<dbReference type="GO" id="GO:0004984">
    <property type="term" value="F:olfactory receptor activity"/>
    <property type="evidence" value="ECO:0007669"/>
    <property type="project" value="InterPro"/>
</dbReference>
<keyword evidence="4 10" id="KW-0812">Transmembrane</keyword>
<dbReference type="GO" id="GO:0005886">
    <property type="term" value="C:plasma membrane"/>
    <property type="evidence" value="ECO:0007669"/>
    <property type="project" value="UniProtKB-SubCell"/>
</dbReference>
<dbReference type="EMBL" id="MK458387">
    <property type="protein sequence ID" value="QEE82746.1"/>
    <property type="molecule type" value="mRNA"/>
</dbReference>
<keyword evidence="8 10" id="KW-0675">Receptor</keyword>
<feature type="transmembrane region" description="Helical" evidence="10">
    <location>
        <begin position="300"/>
        <end position="317"/>
    </location>
</feature>
<dbReference type="PANTHER" id="PTHR21137">
    <property type="entry name" value="ODORANT RECEPTOR"/>
    <property type="match status" value="1"/>
</dbReference>
<keyword evidence="6 10" id="KW-1133">Transmembrane helix</keyword>
<evidence type="ECO:0000256" key="6">
    <source>
        <dbReference type="ARBA" id="ARBA00022989"/>
    </source>
</evidence>
<dbReference type="GO" id="GO:0005549">
    <property type="term" value="F:odorant binding"/>
    <property type="evidence" value="ECO:0007669"/>
    <property type="project" value="InterPro"/>
</dbReference>
<dbReference type="Pfam" id="PF02949">
    <property type="entry name" value="7tm_6"/>
    <property type="match status" value="1"/>
</dbReference>
<accession>A0A5B9GCK6</accession>
<feature type="transmembrane region" description="Helical" evidence="10">
    <location>
        <begin position="329"/>
        <end position="348"/>
    </location>
</feature>
<feature type="transmembrane region" description="Helical" evidence="10">
    <location>
        <begin position="139"/>
        <end position="165"/>
    </location>
</feature>
<evidence type="ECO:0000313" key="11">
    <source>
        <dbReference type="EMBL" id="QEE82746.1"/>
    </source>
</evidence>
<evidence type="ECO:0000256" key="5">
    <source>
        <dbReference type="ARBA" id="ARBA00022725"/>
    </source>
</evidence>
<dbReference type="GO" id="GO:0007165">
    <property type="term" value="P:signal transduction"/>
    <property type="evidence" value="ECO:0007669"/>
    <property type="project" value="UniProtKB-KW"/>
</dbReference>
<dbReference type="PANTHER" id="PTHR21137:SF35">
    <property type="entry name" value="ODORANT RECEPTOR 19A-RELATED"/>
    <property type="match status" value="1"/>
</dbReference>
<feature type="transmembrane region" description="Helical" evidence="10">
    <location>
        <begin position="78"/>
        <end position="96"/>
    </location>
</feature>
<keyword evidence="5 10" id="KW-0552">Olfaction</keyword>
<evidence type="ECO:0000256" key="1">
    <source>
        <dbReference type="ARBA" id="ARBA00004651"/>
    </source>
</evidence>
<evidence type="ECO:0000256" key="3">
    <source>
        <dbReference type="ARBA" id="ARBA00022606"/>
    </source>
</evidence>
<evidence type="ECO:0000256" key="7">
    <source>
        <dbReference type="ARBA" id="ARBA00023136"/>
    </source>
</evidence>
<evidence type="ECO:0000256" key="10">
    <source>
        <dbReference type="RuleBase" id="RU351113"/>
    </source>
</evidence>
<gene>
    <name evidence="11" type="primary">OR28</name>
</gene>
<evidence type="ECO:0000256" key="8">
    <source>
        <dbReference type="ARBA" id="ARBA00023170"/>
    </source>
</evidence>
<dbReference type="AlphaFoldDB" id="A0A5B9GCK6"/>
<reference evidence="11" key="1">
    <citation type="submission" date="2019-01" db="EMBL/GenBank/DDBJ databases">
        <title>Antennal transcriptome and differential expression of olfactory genes in the Conogethes pinicolalis (Lepidoptera: Crambidae).</title>
        <authorList>
            <person name="Jing D."/>
            <person name="Zhang T."/>
            <person name="Wang Z."/>
            <person name="He K."/>
            <person name="Bai S."/>
        </authorList>
    </citation>
    <scope>NUCLEOTIDE SEQUENCE</scope>
</reference>
<organism evidence="11">
    <name type="scientific">Conogethes pinicolalis</name>
    <dbReference type="NCBI Taxonomy" id="1178461"/>
    <lineage>
        <taxon>Eukaryota</taxon>
        <taxon>Metazoa</taxon>
        <taxon>Ecdysozoa</taxon>
        <taxon>Arthropoda</taxon>
        <taxon>Hexapoda</taxon>
        <taxon>Insecta</taxon>
        <taxon>Pterygota</taxon>
        <taxon>Neoptera</taxon>
        <taxon>Endopterygota</taxon>
        <taxon>Lepidoptera</taxon>
        <taxon>Glossata</taxon>
        <taxon>Ditrysia</taxon>
        <taxon>Pyraloidea</taxon>
        <taxon>Crambidae</taxon>
        <taxon>Spilomelinae</taxon>
        <taxon>Conogethes</taxon>
    </lineage>
</organism>
<name>A0A5B9GCK6_9NEOP</name>
<sequence>MTIPGKKQWEFTSFPETFLITSFSMSIGMIYPNPATDKWRLLAIPFALLTVSPVSVFISVEMLTLWKNGEILEFMRHFAMFLPFFAGFVKMSLMYYRRVEAKKIIDIINHDYAYYNNLPDDYKAIVAASIKSSHIYINIWAASVMVIFAVFVGTASVLNIVSHLFMQEPKRYMIYDINMPGRDPEERFNSPYFEIMYFYTMYVALMYVLSFTGYDGLMIVSVNHACLRQNIFTKQVQEAMGMKGERLRRKMADAVKDQVDALRLIDYVQTTFNIYMGYMYVLVLVEMVICIYLTNEDYNFDFQFTCLSLGTILHIYVPCMIADKLKSTVWLLNLFISSSSSAYCSPLLDIGLSNCSPLRANI</sequence>
<protein>
    <recommendedName>
        <fullName evidence="10">Odorant receptor</fullName>
    </recommendedName>
</protein>
<feature type="transmembrane region" description="Helical" evidence="10">
    <location>
        <begin position="195"/>
        <end position="214"/>
    </location>
</feature>
<comment type="similarity">
    <text evidence="10">Belongs to the insect chemoreceptor superfamily. Heteromeric odorant receptor channel (TC 1.A.69) family.</text>
</comment>
<proteinExistence type="evidence at transcript level"/>
<keyword evidence="2" id="KW-1003">Cell membrane</keyword>
<dbReference type="InterPro" id="IPR004117">
    <property type="entry name" value="7tm6_olfct_rcpt"/>
</dbReference>